<feature type="region of interest" description="Disordered" evidence="1">
    <location>
        <begin position="320"/>
        <end position="340"/>
    </location>
</feature>
<dbReference type="EMBL" id="CP133620">
    <property type="protein sequence ID" value="WMV48017.1"/>
    <property type="molecule type" value="Genomic_DNA"/>
</dbReference>
<keyword evidence="3" id="KW-1185">Reference proteome</keyword>
<evidence type="ECO:0000256" key="1">
    <source>
        <dbReference type="SAM" id="MobiDB-lite"/>
    </source>
</evidence>
<dbReference type="SUPFAM" id="SSF54928">
    <property type="entry name" value="RNA-binding domain, RBD"/>
    <property type="match status" value="2"/>
</dbReference>
<sequence>MSLSRLLSLKLRPLINTVECRRWCSSVNGKGEISQPLKKSEVVEQLKARDVEIAEKKSVAFSVLWHTPVYAVESYLQGASFLISSFFLSVFDNIDSSACKSLQLMTENEEVFPRETRVQKEVDPWNSLVAAFQITKKKIFGNILEQKSSSAHALTSTSDLKDSDYVVSACSHDSGSMNNLKSTIHSEKTSITNMEENVDCKTSLSSFIAVEIVNMKNSSNTVVTEELLNISSKECEGKTDFGVNDMSSGALSTCGKADSNDGVQPINDFHHSELVKKEREQLLDEEALSSVQISSGEEILSKSENACIVEHWMQIEIPRTSHRISSNKSGSTASESQEEDIMKKFKFSSNLKHGRRDTSDSSCVSKRVASLVDASQEKGNNEPEVEAKNGQMQNEEVISDIMSVFGNRTSNLKQVECSNSILLSETTNKWRDVLVKKPVSSANEHYPAKDMSIPISLSNTKMDEISSVSPANEHFPAKDISIPISLSNTKMDEISSVSNRSSHMEADHRAINQIVGPKSEKSVPREFEHLNETSQNTFGKSGDIKGLIECIRVLPPQNHSVVRPEEIVVDRSVDRYSERKASNSTQAQTNKQSTDGKKRKTLSQGVIGKKGGISSEVVEDLNPGDERTEIRNTAPRDFFKSIETEEITSLREKGNLNKDEDASLSENLSDENKMTIKFVNVKATEQDVCDGFKGCGAITKVVFPSVISTNYKVAHIYFESKKGKQMALKWSDTVIRNVVVVEATFPPKGRERMCIPDLIGYPEVPTSLVKHPSRTVMIKELKHNVSFHDIEEALAFCGSNITGIFFGSSSFVAYVEFETVEGKEIAIAKHSLIMLGETLSILRIDAPRTTIVRISNIPVPSRAKVISFCKKLGQTRYFFTKAFGVMDVHFKFAEWPRMLEIINRLNGIEVDGQQLVAKPAPIYPPDVLKVLWSQPEGRKHLKTTFNGLLQKVGGGSTVGLTELVDKFYADVQET</sequence>
<dbReference type="PANTHER" id="PTHR34568">
    <property type="entry name" value="RRM DOMAIN-CONTAINING PROTEIN"/>
    <property type="match status" value="1"/>
</dbReference>
<name>A0AAF0ZQA0_SOLVR</name>
<evidence type="ECO:0008006" key="4">
    <source>
        <dbReference type="Google" id="ProtNLM"/>
    </source>
</evidence>
<gene>
    <name evidence="2" type="ORF">MTR67_041402</name>
</gene>
<accession>A0AAF0ZQA0</accession>
<organism evidence="2 3">
    <name type="scientific">Solanum verrucosum</name>
    <dbReference type="NCBI Taxonomy" id="315347"/>
    <lineage>
        <taxon>Eukaryota</taxon>
        <taxon>Viridiplantae</taxon>
        <taxon>Streptophyta</taxon>
        <taxon>Embryophyta</taxon>
        <taxon>Tracheophyta</taxon>
        <taxon>Spermatophyta</taxon>
        <taxon>Magnoliopsida</taxon>
        <taxon>eudicotyledons</taxon>
        <taxon>Gunneridae</taxon>
        <taxon>Pentapetalae</taxon>
        <taxon>asterids</taxon>
        <taxon>lamiids</taxon>
        <taxon>Solanales</taxon>
        <taxon>Solanaceae</taxon>
        <taxon>Solanoideae</taxon>
        <taxon>Solaneae</taxon>
        <taxon>Solanum</taxon>
    </lineage>
</organism>
<feature type="region of interest" description="Disordered" evidence="1">
    <location>
        <begin position="573"/>
        <end position="606"/>
    </location>
</feature>
<dbReference type="AlphaFoldDB" id="A0AAF0ZQA0"/>
<evidence type="ECO:0000313" key="2">
    <source>
        <dbReference type="EMBL" id="WMV48017.1"/>
    </source>
</evidence>
<dbReference type="GO" id="GO:0003676">
    <property type="term" value="F:nucleic acid binding"/>
    <property type="evidence" value="ECO:0007669"/>
    <property type="project" value="InterPro"/>
</dbReference>
<feature type="compositionally biased region" description="Polar residues" evidence="1">
    <location>
        <begin position="323"/>
        <end position="335"/>
    </location>
</feature>
<feature type="region of interest" description="Disordered" evidence="1">
    <location>
        <begin position="346"/>
        <end position="365"/>
    </location>
</feature>
<reference evidence="2" key="1">
    <citation type="submission" date="2023-08" db="EMBL/GenBank/DDBJ databases">
        <title>A de novo genome assembly of Solanum verrucosum Schlechtendal, a Mexican diploid species geographically isolated from the other diploid A-genome species in potato relatives.</title>
        <authorList>
            <person name="Hosaka K."/>
        </authorList>
    </citation>
    <scope>NUCLEOTIDE SEQUENCE</scope>
    <source>
        <tissue evidence="2">Young leaves</tissue>
    </source>
</reference>
<feature type="compositionally biased region" description="Polar residues" evidence="1">
    <location>
        <begin position="582"/>
        <end position="593"/>
    </location>
</feature>
<dbReference type="InterPro" id="IPR058942">
    <property type="entry name" value="AT3G52170-like"/>
</dbReference>
<proteinExistence type="predicted"/>
<dbReference type="PANTHER" id="PTHR34568:SF5">
    <property type="entry name" value="RNA-BINDING (RRM_RBD_RNP MOTIFS) FAMILY PROTEIN"/>
    <property type="match status" value="1"/>
</dbReference>
<evidence type="ECO:0000313" key="3">
    <source>
        <dbReference type="Proteomes" id="UP001234989"/>
    </source>
</evidence>
<dbReference type="Proteomes" id="UP001234989">
    <property type="component" value="Chromosome 9"/>
</dbReference>
<dbReference type="InterPro" id="IPR035979">
    <property type="entry name" value="RBD_domain_sf"/>
</dbReference>
<protein>
    <recommendedName>
        <fullName evidence="4">RRM domain-containing protein</fullName>
    </recommendedName>
</protein>